<dbReference type="EMBL" id="JANKHG010000014">
    <property type="protein sequence ID" value="MCR2745882.1"/>
    <property type="molecule type" value="Genomic_DNA"/>
</dbReference>
<accession>A0ABT1XF31</accession>
<dbReference type="RefSeq" id="WP_257511110.1">
    <property type="nucleotide sequence ID" value="NZ_JANKHG010000014.1"/>
</dbReference>
<feature type="transmembrane region" description="Helical" evidence="1">
    <location>
        <begin position="103"/>
        <end position="124"/>
    </location>
</feature>
<keyword evidence="1" id="KW-0472">Membrane</keyword>
<dbReference type="Proteomes" id="UP001165267">
    <property type="component" value="Unassembled WGS sequence"/>
</dbReference>
<evidence type="ECO:0000313" key="2">
    <source>
        <dbReference type="EMBL" id="MCR2745882.1"/>
    </source>
</evidence>
<keyword evidence="3" id="KW-1185">Reference proteome</keyword>
<organism evidence="2 3">
    <name type="scientific">Limnobacter parvus</name>
    <dbReference type="NCBI Taxonomy" id="2939690"/>
    <lineage>
        <taxon>Bacteria</taxon>
        <taxon>Pseudomonadati</taxon>
        <taxon>Pseudomonadota</taxon>
        <taxon>Betaproteobacteria</taxon>
        <taxon>Burkholderiales</taxon>
        <taxon>Burkholderiaceae</taxon>
        <taxon>Limnobacter</taxon>
    </lineage>
</organism>
<sequence>MNPISMPSRLNSIPNDLETQHLTPAQYQRSSAKNTALKVGATVLCGTALAAAMIMALKHQPVHDGDFQPMRMLASNETDPCAELNKNGGRYTPIDRPKSLRDATIGLIFFGSLTAPCILGGIVGEIQRRLGNEEDGAIRTSCCCCAAFPMIGFVVAINLYTKFKGMTDGQCWDSSDGWEGSRG</sequence>
<keyword evidence="1" id="KW-0812">Transmembrane</keyword>
<proteinExistence type="predicted"/>
<keyword evidence="1" id="KW-1133">Transmembrane helix</keyword>
<feature type="transmembrane region" description="Helical" evidence="1">
    <location>
        <begin position="36"/>
        <end position="57"/>
    </location>
</feature>
<name>A0ABT1XF31_9BURK</name>
<evidence type="ECO:0000256" key="1">
    <source>
        <dbReference type="SAM" id="Phobius"/>
    </source>
</evidence>
<evidence type="ECO:0008006" key="4">
    <source>
        <dbReference type="Google" id="ProtNLM"/>
    </source>
</evidence>
<evidence type="ECO:0000313" key="3">
    <source>
        <dbReference type="Proteomes" id="UP001165267"/>
    </source>
</evidence>
<reference evidence="2" key="1">
    <citation type="submission" date="2022-07" db="EMBL/GenBank/DDBJ databases">
        <authorList>
            <person name="Xamxidin M."/>
        </authorList>
    </citation>
    <scope>NUCLEOTIDE SEQUENCE</scope>
    <source>
        <strain evidence="2">YS8-69</strain>
    </source>
</reference>
<comment type="caution">
    <text evidence="2">The sequence shown here is derived from an EMBL/GenBank/DDBJ whole genome shotgun (WGS) entry which is preliminary data.</text>
</comment>
<protein>
    <recommendedName>
        <fullName evidence="4">Transmembrane protein</fullName>
    </recommendedName>
</protein>
<gene>
    <name evidence="2" type="ORF">NSP04_04395</name>
</gene>
<feature type="transmembrane region" description="Helical" evidence="1">
    <location>
        <begin position="136"/>
        <end position="160"/>
    </location>
</feature>